<dbReference type="EMBL" id="ADBV01011154">
    <property type="protein sequence ID" value="EJW75064.1"/>
    <property type="molecule type" value="Genomic_DNA"/>
</dbReference>
<keyword evidence="1" id="KW-0472">Membrane</keyword>
<evidence type="ECO:0000313" key="3">
    <source>
        <dbReference type="Proteomes" id="UP000004810"/>
    </source>
</evidence>
<dbReference type="AlphaFoldDB" id="J9EI68"/>
<reference evidence="3" key="1">
    <citation type="submission" date="2012-08" db="EMBL/GenBank/DDBJ databases">
        <title>The Genome Sequence of Wuchereria bancrofti.</title>
        <authorList>
            <person name="Nutman T.B."/>
            <person name="Fink D.L."/>
            <person name="Russ C."/>
            <person name="Young S."/>
            <person name="Zeng Q."/>
            <person name="Koehrsen M."/>
            <person name="Alvarado L."/>
            <person name="Berlin A."/>
            <person name="Chapman S.B."/>
            <person name="Chen Z."/>
            <person name="Freedman E."/>
            <person name="Gellesch M."/>
            <person name="Goldberg J."/>
            <person name="Griggs A."/>
            <person name="Gujja S."/>
            <person name="Heilman E.R."/>
            <person name="Heiman D."/>
            <person name="Hepburn T."/>
            <person name="Howarth C."/>
            <person name="Jen D."/>
            <person name="Larson L."/>
            <person name="Lewis B."/>
            <person name="Mehta T."/>
            <person name="Park D."/>
            <person name="Pearson M."/>
            <person name="Roberts A."/>
            <person name="Saif S."/>
            <person name="Shea T."/>
            <person name="Shenoy N."/>
            <person name="Sisk P."/>
            <person name="Stolte C."/>
            <person name="Sykes S."/>
            <person name="Walk T."/>
            <person name="White J."/>
            <person name="Yandava C."/>
            <person name="Haas B."/>
            <person name="Henn M.R."/>
            <person name="Nusbaum C."/>
            <person name="Birren B."/>
        </authorList>
    </citation>
    <scope>NUCLEOTIDE SEQUENCE [LARGE SCALE GENOMIC DNA]</scope>
    <source>
        <strain evidence="3">NA</strain>
    </source>
</reference>
<keyword evidence="1" id="KW-0812">Transmembrane</keyword>
<sequence>MSVHNDNNTKDWSFEEWLAVGAATISSLVHHCCKLRMKKKKEASPIMAFDVPDGSLEQTITTFPNSSTRAVSLFCVLLLALRVFLICVVRHCKKKGKEFYVQVVMRKVSHTDVTNGKDTKCSMITTYHFDEMKIRRRRESNLDVMEAILEECI</sequence>
<comment type="caution">
    <text evidence="2">The sequence shown here is derived from an EMBL/GenBank/DDBJ whole genome shotgun (WGS) entry which is preliminary data.</text>
</comment>
<keyword evidence="1" id="KW-1133">Transmembrane helix</keyword>
<gene>
    <name evidence="2" type="ORF">WUBG_14027</name>
</gene>
<organism evidence="2 3">
    <name type="scientific">Wuchereria bancrofti</name>
    <dbReference type="NCBI Taxonomy" id="6293"/>
    <lineage>
        <taxon>Eukaryota</taxon>
        <taxon>Metazoa</taxon>
        <taxon>Ecdysozoa</taxon>
        <taxon>Nematoda</taxon>
        <taxon>Chromadorea</taxon>
        <taxon>Rhabditida</taxon>
        <taxon>Spirurina</taxon>
        <taxon>Spiruromorpha</taxon>
        <taxon>Filarioidea</taxon>
        <taxon>Onchocercidae</taxon>
        <taxon>Wuchereria</taxon>
    </lineage>
</organism>
<proteinExistence type="predicted"/>
<dbReference type="Proteomes" id="UP000004810">
    <property type="component" value="Unassembled WGS sequence"/>
</dbReference>
<evidence type="ECO:0000256" key="1">
    <source>
        <dbReference type="SAM" id="Phobius"/>
    </source>
</evidence>
<feature type="transmembrane region" description="Helical" evidence="1">
    <location>
        <begin position="70"/>
        <end position="89"/>
    </location>
</feature>
<evidence type="ECO:0000313" key="2">
    <source>
        <dbReference type="EMBL" id="EJW75064.1"/>
    </source>
</evidence>
<name>J9EI68_WUCBA</name>
<accession>J9EI68</accession>
<protein>
    <submittedName>
        <fullName evidence="2">Uncharacterized protein</fullName>
    </submittedName>
</protein>